<gene>
    <name evidence="4" type="ORF">FSB76_22430</name>
</gene>
<name>A0A5B8W8J8_9SPHI</name>
<evidence type="ECO:0000259" key="3">
    <source>
        <dbReference type="Pfam" id="PF17166"/>
    </source>
</evidence>
<dbReference type="Gene3D" id="2.60.120.260">
    <property type="entry name" value="Galactose-binding domain-like"/>
    <property type="match status" value="1"/>
</dbReference>
<evidence type="ECO:0000313" key="5">
    <source>
        <dbReference type="Proteomes" id="UP000321362"/>
    </source>
</evidence>
<dbReference type="Proteomes" id="UP000321362">
    <property type="component" value="Chromosome"/>
</dbReference>
<organism evidence="4 5">
    <name type="scientific">Mucilaginibacter ginsenosidivorax</name>
    <dbReference type="NCBI Taxonomy" id="862126"/>
    <lineage>
        <taxon>Bacteria</taxon>
        <taxon>Pseudomonadati</taxon>
        <taxon>Bacteroidota</taxon>
        <taxon>Sphingobacteriia</taxon>
        <taxon>Sphingobacteriales</taxon>
        <taxon>Sphingobacteriaceae</taxon>
        <taxon>Mucilaginibacter</taxon>
    </lineage>
</organism>
<dbReference type="InterPro" id="IPR013783">
    <property type="entry name" value="Ig-like_fold"/>
</dbReference>
<dbReference type="Pfam" id="PF16323">
    <property type="entry name" value="DUF4959"/>
    <property type="match status" value="1"/>
</dbReference>
<evidence type="ECO:0000259" key="2">
    <source>
        <dbReference type="Pfam" id="PF16391"/>
    </source>
</evidence>
<dbReference type="AlphaFoldDB" id="A0A5B8W8J8"/>
<feature type="domain" description="DUF5126" evidence="3">
    <location>
        <begin position="124"/>
        <end position="225"/>
    </location>
</feature>
<dbReference type="RefSeq" id="WP_147057332.1">
    <property type="nucleotide sequence ID" value="NZ_CP042437.1"/>
</dbReference>
<keyword evidence="5" id="KW-1185">Reference proteome</keyword>
<protein>
    <submittedName>
        <fullName evidence="4">DUF4959 domain-containing protein</fullName>
    </submittedName>
</protein>
<dbReference type="KEGG" id="mgk:FSB76_22430"/>
<proteinExistence type="predicted"/>
<dbReference type="Gene3D" id="2.60.40.10">
    <property type="entry name" value="Immunoglobulins"/>
    <property type="match status" value="1"/>
</dbReference>
<dbReference type="Pfam" id="PF16391">
    <property type="entry name" value="DUF5000"/>
    <property type="match status" value="1"/>
</dbReference>
<reference evidence="4 5" key="1">
    <citation type="journal article" date="2013" name="J. Microbiol.">
        <title>Mucilaginibacter ginsenosidivorax sp. nov., with ginsenoside converting activity isolated from sediment.</title>
        <authorList>
            <person name="Kim J.K."/>
            <person name="Choi T.E."/>
            <person name="Liu Q.M."/>
            <person name="Park H.Y."/>
            <person name="Yi T.H."/>
            <person name="Yoon M.H."/>
            <person name="Kim S.C."/>
            <person name="Im W.T."/>
        </authorList>
    </citation>
    <scope>NUCLEOTIDE SEQUENCE [LARGE SCALE GENOMIC DNA]</scope>
    <source>
        <strain evidence="4 5">KHI28</strain>
    </source>
</reference>
<dbReference type="EMBL" id="CP042437">
    <property type="protein sequence ID" value="QEC78568.1"/>
    <property type="molecule type" value="Genomic_DNA"/>
</dbReference>
<dbReference type="InterPro" id="IPR033431">
    <property type="entry name" value="DUF5126"/>
</dbReference>
<dbReference type="InterPro" id="IPR032527">
    <property type="entry name" value="DUF4959"/>
</dbReference>
<dbReference type="InterPro" id="IPR008979">
    <property type="entry name" value="Galactose-bd-like_sf"/>
</dbReference>
<dbReference type="SUPFAM" id="SSF49785">
    <property type="entry name" value="Galactose-binding domain-like"/>
    <property type="match status" value="1"/>
</dbReference>
<sequence length="392" mass="43512">MKTFKILIWLCLAASALHSCKRDQLRPVESDKTAPGTVANVKAESRPGSVKLTYTLPSDPDLLYVLAEYTNKYGKVIQSKASYYTDSLIVDGFADSASHRMTVYAVDRSENKSAPVTLDVRAQAPPVFGVKGSLILAEDFGGINITYSNPNEADIAIVVSYKDSLGYFVTRETNYTRLKQGSFTSRGFASKETVFGVYIRDRWNNRTDTVFKTLTPIFEKELDKSKFKTVILPTDIGDYGNGLVISNLWDKIISADANMWHSRGDAGMPMHITFELGVTAKLSRFVLWQRPGPYIFNHGNPKRYELWGSVNPPVDGSFNNWTLLKSCVSVKPSGQAPGVNSQADVDAAARGEEWNVPLDAPKVRYIRVVILENWIAGPQAHIAEMSFFGNDN</sequence>
<feature type="domain" description="DUF5000" evidence="2">
    <location>
        <begin position="249"/>
        <end position="389"/>
    </location>
</feature>
<dbReference type="InterPro" id="IPR032164">
    <property type="entry name" value="DUF5000"/>
</dbReference>
<feature type="domain" description="DUF4959" evidence="1">
    <location>
        <begin position="18"/>
        <end position="120"/>
    </location>
</feature>
<evidence type="ECO:0000313" key="4">
    <source>
        <dbReference type="EMBL" id="QEC78568.1"/>
    </source>
</evidence>
<accession>A0A5B8W8J8</accession>
<evidence type="ECO:0000259" key="1">
    <source>
        <dbReference type="Pfam" id="PF16323"/>
    </source>
</evidence>
<dbReference type="OrthoDB" id="1312186at2"/>
<dbReference type="Pfam" id="PF17166">
    <property type="entry name" value="DUF5126"/>
    <property type="match status" value="1"/>
</dbReference>